<keyword evidence="7" id="KW-0472">Membrane</keyword>
<dbReference type="InterPro" id="IPR052029">
    <property type="entry name" value="PpiD_chaperone"/>
</dbReference>
<keyword evidence="4" id="KW-0997">Cell inner membrane</keyword>
<evidence type="ECO:0000256" key="12">
    <source>
        <dbReference type="ARBA" id="ARBA00040743"/>
    </source>
</evidence>
<dbReference type="Gene3D" id="1.10.4030.10">
    <property type="entry name" value="Porin chaperone SurA, peptide-binding domain"/>
    <property type="match status" value="1"/>
</dbReference>
<keyword evidence="15" id="KW-0413">Isomerase</keyword>
<dbReference type="GO" id="GO:0003755">
    <property type="term" value="F:peptidyl-prolyl cis-trans isomerase activity"/>
    <property type="evidence" value="ECO:0007669"/>
    <property type="project" value="InterPro"/>
</dbReference>
<proteinExistence type="inferred from homology"/>
<evidence type="ECO:0000256" key="4">
    <source>
        <dbReference type="ARBA" id="ARBA00022519"/>
    </source>
</evidence>
<dbReference type="InterPro" id="IPR046357">
    <property type="entry name" value="PPIase_dom_sf"/>
</dbReference>
<dbReference type="InterPro" id="IPR027304">
    <property type="entry name" value="Trigger_fact/SurA_dom_sf"/>
</dbReference>
<dbReference type="EMBL" id="FRBR01000001">
    <property type="protein sequence ID" value="SHL05700.1"/>
    <property type="molecule type" value="Genomic_DNA"/>
</dbReference>
<evidence type="ECO:0000256" key="9">
    <source>
        <dbReference type="ARBA" id="ARBA00030642"/>
    </source>
</evidence>
<dbReference type="Pfam" id="PF13145">
    <property type="entry name" value="Rotamase_2"/>
    <property type="match status" value="2"/>
</dbReference>
<dbReference type="SUPFAM" id="SSF109998">
    <property type="entry name" value="Triger factor/SurA peptide-binding domain-like"/>
    <property type="match status" value="1"/>
</dbReference>
<feature type="domain" description="PpiC" evidence="14">
    <location>
        <begin position="483"/>
        <end position="561"/>
    </location>
</feature>
<dbReference type="OrthoDB" id="9768393at2"/>
<evidence type="ECO:0000256" key="7">
    <source>
        <dbReference type="ARBA" id="ARBA00023136"/>
    </source>
</evidence>
<dbReference type="AlphaFoldDB" id="A0A1M6XI51"/>
<evidence type="ECO:0000313" key="16">
    <source>
        <dbReference type="Proteomes" id="UP000183974"/>
    </source>
</evidence>
<dbReference type="Proteomes" id="UP000183974">
    <property type="component" value="Unassembled WGS sequence"/>
</dbReference>
<evidence type="ECO:0000256" key="8">
    <source>
        <dbReference type="ARBA" id="ARBA00023186"/>
    </source>
</evidence>
<dbReference type="Gene3D" id="3.10.50.40">
    <property type="match status" value="1"/>
</dbReference>
<dbReference type="Pfam" id="PF13624">
    <property type="entry name" value="SurA_N_3"/>
    <property type="match status" value="1"/>
</dbReference>
<evidence type="ECO:0000259" key="14">
    <source>
        <dbReference type="Pfam" id="PF13145"/>
    </source>
</evidence>
<evidence type="ECO:0000313" key="15">
    <source>
        <dbReference type="EMBL" id="SHL05700.1"/>
    </source>
</evidence>
<evidence type="ECO:0000256" key="11">
    <source>
        <dbReference type="ARBA" id="ARBA00038408"/>
    </source>
</evidence>
<evidence type="ECO:0000256" key="13">
    <source>
        <dbReference type="ARBA" id="ARBA00042775"/>
    </source>
</evidence>
<dbReference type="STRING" id="337701.SAMN05444398_101437"/>
<organism evidence="15 16">
    <name type="scientific">Roseovarius pacificus</name>
    <dbReference type="NCBI Taxonomy" id="337701"/>
    <lineage>
        <taxon>Bacteria</taxon>
        <taxon>Pseudomonadati</taxon>
        <taxon>Pseudomonadota</taxon>
        <taxon>Alphaproteobacteria</taxon>
        <taxon>Rhodobacterales</taxon>
        <taxon>Roseobacteraceae</taxon>
        <taxon>Roseovarius</taxon>
    </lineage>
</organism>
<name>A0A1M6XI51_9RHOB</name>
<keyword evidence="3" id="KW-1003">Cell membrane</keyword>
<dbReference type="PANTHER" id="PTHR47529:SF1">
    <property type="entry name" value="PERIPLASMIC CHAPERONE PPID"/>
    <property type="match status" value="1"/>
</dbReference>
<evidence type="ECO:0000256" key="6">
    <source>
        <dbReference type="ARBA" id="ARBA00022989"/>
    </source>
</evidence>
<dbReference type="SUPFAM" id="SSF54534">
    <property type="entry name" value="FKBP-like"/>
    <property type="match status" value="1"/>
</dbReference>
<dbReference type="PANTHER" id="PTHR47529">
    <property type="entry name" value="PEPTIDYL-PROLYL CIS-TRANS ISOMERASE D"/>
    <property type="match status" value="1"/>
</dbReference>
<dbReference type="GO" id="GO:0005886">
    <property type="term" value="C:plasma membrane"/>
    <property type="evidence" value="ECO:0007669"/>
    <property type="project" value="UniProtKB-SubCell"/>
</dbReference>
<keyword evidence="5" id="KW-0812">Transmembrane</keyword>
<protein>
    <recommendedName>
        <fullName evidence="2">Parvulin-like PPIase</fullName>
    </recommendedName>
    <alternativeName>
        <fullName evidence="9">Peptidyl-prolyl cis-trans isomerase plp</fullName>
    </alternativeName>
    <alternativeName>
        <fullName evidence="12">Periplasmic chaperone PpiD</fullName>
    </alternativeName>
    <alternativeName>
        <fullName evidence="13">Periplasmic folding chaperone</fullName>
    </alternativeName>
    <alternativeName>
        <fullName evidence="10">Rotamase plp</fullName>
    </alternativeName>
</protein>
<feature type="domain" description="PpiC" evidence="14">
    <location>
        <begin position="243"/>
        <end position="361"/>
    </location>
</feature>
<dbReference type="RefSeq" id="WP_073032177.1">
    <property type="nucleotide sequence ID" value="NZ_BMLR01000001.1"/>
</dbReference>
<evidence type="ECO:0000256" key="2">
    <source>
        <dbReference type="ARBA" id="ARBA00018370"/>
    </source>
</evidence>
<evidence type="ECO:0000256" key="3">
    <source>
        <dbReference type="ARBA" id="ARBA00022475"/>
    </source>
</evidence>
<evidence type="ECO:0000256" key="1">
    <source>
        <dbReference type="ARBA" id="ARBA00004382"/>
    </source>
</evidence>
<keyword evidence="16" id="KW-1185">Reference proteome</keyword>
<keyword evidence="6" id="KW-1133">Transmembrane helix</keyword>
<gene>
    <name evidence="15" type="ORF">SAMN05444398_101437</name>
</gene>
<comment type="similarity">
    <text evidence="11">Belongs to the PpiD chaperone family.</text>
</comment>
<accession>A0A1M6XI51</accession>
<evidence type="ECO:0000256" key="10">
    <source>
        <dbReference type="ARBA" id="ARBA00031484"/>
    </source>
</evidence>
<sequence length="613" mass="66133">MAAKSISKTLVWILMGLLILGLGGFGVTNLSGGVSSIGSVGDTRIDINDYARALQSEMDARQAATGQPMTLQQARQNGVTDAVLARMIAIAALDDETARLGISIGDENLRQQILEIQGFQGINGTFDREAYAFALDRAGLSETQFEENMRTESARAILQGAVMAGITAPEGYIRPLMTYLAEQRDATWAILDRADLQTGLPDPTEEELQDYHQSHLPDFTTPTVKQITYAYLTPEMIIDSVEVDEQALRDAYDERIEEYRQPERRLVERLVFADSDSASAALARIENGEIGFEALVEERGLSLADVDMGDVARDDLAAGSDAVFSAGVGDVVGPLDSDLGPALFRVNAILAAQETTFDEAEAELRDELASGRARRVIETRISGIDDLLAGGATLEDLGAETDMQTGTLDWHPGMSDGIAAYAAFRSAAEAVSDSDYPEVMDLDDGGIFALRLDKVIDPEIQPLDDVRPAVVAGWRQQATAEALKTQAEAQIEELRGGAGFDDLGLETQSASDLTRQGFQPGTPPGFIETLFGMDKGDVSVIEADGRIFVLRLDDIRAPDTDTPELEALQAGLREQAASGLSQDLFQILANDIRERAGLTIDQQAINAVHANFQ</sequence>
<reference evidence="15 16" key="1">
    <citation type="submission" date="2016-11" db="EMBL/GenBank/DDBJ databases">
        <authorList>
            <person name="Jaros S."/>
            <person name="Januszkiewicz K."/>
            <person name="Wedrychowicz H."/>
        </authorList>
    </citation>
    <scope>NUCLEOTIDE SEQUENCE [LARGE SCALE GENOMIC DNA]</scope>
    <source>
        <strain evidence="15 16">DSM 29589</strain>
    </source>
</reference>
<comment type="subcellular location">
    <subcellularLocation>
        <location evidence="1">Cell inner membrane</location>
        <topology evidence="1">Single-pass type II membrane protein</topology>
        <orientation evidence="1">Periplasmic side</orientation>
    </subcellularLocation>
</comment>
<keyword evidence="8" id="KW-0143">Chaperone</keyword>
<evidence type="ECO:0000256" key="5">
    <source>
        <dbReference type="ARBA" id="ARBA00022692"/>
    </source>
</evidence>
<dbReference type="InterPro" id="IPR000297">
    <property type="entry name" value="PPIase_PpiC"/>
</dbReference>